<evidence type="ECO:0000256" key="6">
    <source>
        <dbReference type="ARBA" id="ARBA00022989"/>
    </source>
</evidence>
<dbReference type="InterPro" id="IPR020846">
    <property type="entry name" value="MFS_dom"/>
</dbReference>
<dbReference type="InterPro" id="IPR003663">
    <property type="entry name" value="Sugar/inositol_transpt"/>
</dbReference>
<dbReference type="Pfam" id="PF00083">
    <property type="entry name" value="Sugar_tr"/>
    <property type="match status" value="1"/>
</dbReference>
<dbReference type="AlphaFoldDB" id="A0A8J2SJ11"/>
<dbReference type="NCBIfam" id="TIGR00879">
    <property type="entry name" value="SP"/>
    <property type="match status" value="1"/>
</dbReference>
<keyword evidence="4 15" id="KW-0813">Transport</keyword>
<evidence type="ECO:0000256" key="4">
    <source>
        <dbReference type="ARBA" id="ARBA00022448"/>
    </source>
</evidence>
<feature type="transmembrane region" description="Helical" evidence="16">
    <location>
        <begin position="82"/>
        <end position="101"/>
    </location>
</feature>
<comment type="catalytic activity">
    <reaction evidence="8">
        <text>D-galactose(in) = D-galactose(out)</text>
        <dbReference type="Rhea" id="RHEA:34915"/>
        <dbReference type="ChEBI" id="CHEBI:4139"/>
    </reaction>
    <physiologicalReaction direction="right-to-left" evidence="8">
        <dbReference type="Rhea" id="RHEA:34917"/>
    </physiologicalReaction>
</comment>
<evidence type="ECO:0000256" key="13">
    <source>
        <dbReference type="ARBA" id="ARBA00044710"/>
    </source>
</evidence>
<comment type="caution">
    <text evidence="18">The sequence shown here is derived from an EMBL/GenBank/DDBJ whole genome shotgun (WGS) entry which is preliminary data.</text>
</comment>
<feature type="transmembrane region" description="Helical" evidence="16">
    <location>
        <begin position="356"/>
        <end position="379"/>
    </location>
</feature>
<protein>
    <recommendedName>
        <fullName evidence="14">Hexose transporter 1</fullName>
    </recommendedName>
</protein>
<evidence type="ECO:0000259" key="17">
    <source>
        <dbReference type="PROSITE" id="PS50850"/>
    </source>
</evidence>
<feature type="transmembrane region" description="Helical" evidence="16">
    <location>
        <begin position="331"/>
        <end position="350"/>
    </location>
</feature>
<dbReference type="PROSITE" id="PS50850">
    <property type="entry name" value="MFS"/>
    <property type="match status" value="1"/>
</dbReference>
<feature type="transmembrane region" description="Helical" evidence="16">
    <location>
        <begin position="172"/>
        <end position="193"/>
    </location>
</feature>
<evidence type="ECO:0000313" key="18">
    <source>
        <dbReference type="EMBL" id="CAH0373798.1"/>
    </source>
</evidence>
<evidence type="ECO:0000256" key="5">
    <source>
        <dbReference type="ARBA" id="ARBA00022692"/>
    </source>
</evidence>
<feature type="transmembrane region" description="Helical" evidence="16">
    <location>
        <begin position="107"/>
        <end position="129"/>
    </location>
</feature>
<gene>
    <name evidence="18" type="ORF">PECAL_4P10380</name>
</gene>
<reference evidence="18" key="1">
    <citation type="submission" date="2021-11" db="EMBL/GenBank/DDBJ databases">
        <authorList>
            <consortium name="Genoscope - CEA"/>
            <person name="William W."/>
        </authorList>
    </citation>
    <scope>NUCLEOTIDE SEQUENCE</scope>
</reference>
<dbReference type="InterPro" id="IPR050814">
    <property type="entry name" value="Myo-inositol_Transporter"/>
</dbReference>
<dbReference type="Gene3D" id="1.20.1250.20">
    <property type="entry name" value="MFS general substrate transporter like domains"/>
    <property type="match status" value="2"/>
</dbReference>
<evidence type="ECO:0000313" key="19">
    <source>
        <dbReference type="Proteomes" id="UP000789595"/>
    </source>
</evidence>
<dbReference type="GO" id="GO:0016020">
    <property type="term" value="C:membrane"/>
    <property type="evidence" value="ECO:0007669"/>
    <property type="project" value="UniProtKB-SubCell"/>
</dbReference>
<comment type="catalytic activity">
    <reaction evidence="12">
        <text>D-glucosamine(out) = D-glucosamine(in)</text>
        <dbReference type="Rhea" id="RHEA:78423"/>
        <dbReference type="ChEBI" id="CHEBI:58723"/>
    </reaction>
    <physiologicalReaction direction="left-to-right" evidence="12">
        <dbReference type="Rhea" id="RHEA:78424"/>
    </physiologicalReaction>
</comment>
<dbReference type="OrthoDB" id="6339427at2759"/>
<keyword evidence="5 16" id="KW-0812">Transmembrane</keyword>
<comment type="catalytic activity">
    <reaction evidence="10">
        <text>D-xylose(out) = D-xylose(in)</text>
        <dbReference type="Rhea" id="RHEA:78427"/>
        <dbReference type="ChEBI" id="CHEBI:53455"/>
    </reaction>
    <physiologicalReaction direction="left-to-right" evidence="10">
        <dbReference type="Rhea" id="RHEA:78428"/>
    </physiologicalReaction>
</comment>
<evidence type="ECO:0000256" key="3">
    <source>
        <dbReference type="ARBA" id="ARBA00011738"/>
    </source>
</evidence>
<keyword evidence="19" id="KW-1185">Reference proteome</keyword>
<feature type="transmembrane region" description="Helical" evidence="16">
    <location>
        <begin position="12"/>
        <end position="30"/>
    </location>
</feature>
<sequence>MEAEERPPLSGALVLLTVFAVLGGFLFGYDTGVVSGAEVFVQNDLGLSDAKIQVVVSVTVLFAAVGSALAGAPLQARGRKPVIMVASCFYCVGSLTVAAARGFGELVAGRVVLGLGVGLSSMAIPVYVAEASPAELRGRLVSCYNLFIVLGQAAACGVNIVCGTYLGTSSRWRVSMGVAAAPAFLQLVGFFYLPESPRWLAQTGDVDGAARVLETLRGRAASSETIERDLQQLRAMEPEDVGDCAQGLSEVRRTPHLRATFGLGLGLMALQQFSGVNTIMYYGAAILIMCGFEEKDSVALTAVLALAQGLGIVVSLPLWERCGRRRLLIPSALAAAAAMACVALAFWAGIDTYKYVGLLGVVTYLVGFGLGLSSGPWVVNAEIYPTRLRGLGQASACTANWAANYVVAACVEIKPVRRVYSSLSHFLAKTRPTWLGRAARNRHRHAIEQASHRWRGGRHGDPAQTRRNILISTQVAATFLSLCKALGQASTFALLSCISLAGAAWLHGALPETAGRSLEEIEDLFRARSYGQVRTADEDEVRNPLGDDEAM</sequence>
<organism evidence="18 19">
    <name type="scientific">Pelagomonas calceolata</name>
    <dbReference type="NCBI Taxonomy" id="35677"/>
    <lineage>
        <taxon>Eukaryota</taxon>
        <taxon>Sar</taxon>
        <taxon>Stramenopiles</taxon>
        <taxon>Ochrophyta</taxon>
        <taxon>Pelagophyceae</taxon>
        <taxon>Pelagomonadales</taxon>
        <taxon>Pelagomonadaceae</taxon>
        <taxon>Pelagomonas</taxon>
    </lineage>
</organism>
<name>A0A8J2SJ11_9STRA</name>
<evidence type="ECO:0000256" key="11">
    <source>
        <dbReference type="ARBA" id="ARBA00044662"/>
    </source>
</evidence>
<dbReference type="InterPro" id="IPR036259">
    <property type="entry name" value="MFS_trans_sf"/>
</dbReference>
<evidence type="ECO:0000256" key="7">
    <source>
        <dbReference type="ARBA" id="ARBA00023136"/>
    </source>
</evidence>
<evidence type="ECO:0000256" key="1">
    <source>
        <dbReference type="ARBA" id="ARBA00004141"/>
    </source>
</evidence>
<proteinExistence type="inferred from homology"/>
<comment type="similarity">
    <text evidence="2 15">Belongs to the major facilitator superfamily. Sugar transporter (TC 2.A.1.1) family.</text>
</comment>
<dbReference type="InterPro" id="IPR005829">
    <property type="entry name" value="Sugar_transporter_CS"/>
</dbReference>
<evidence type="ECO:0000256" key="9">
    <source>
        <dbReference type="ARBA" id="ARBA00044648"/>
    </source>
</evidence>
<evidence type="ECO:0000256" key="16">
    <source>
        <dbReference type="SAM" id="Phobius"/>
    </source>
</evidence>
<comment type="catalytic activity">
    <reaction evidence="13">
        <text>D-fructose(out) = D-fructose(in)</text>
        <dbReference type="Rhea" id="RHEA:60372"/>
        <dbReference type="ChEBI" id="CHEBI:37721"/>
    </reaction>
    <physiologicalReaction direction="left-to-right" evidence="13">
        <dbReference type="Rhea" id="RHEA:60373"/>
    </physiologicalReaction>
</comment>
<feature type="transmembrane region" description="Helical" evidence="16">
    <location>
        <begin position="50"/>
        <end position="70"/>
    </location>
</feature>
<evidence type="ECO:0000256" key="12">
    <source>
        <dbReference type="ARBA" id="ARBA00044668"/>
    </source>
</evidence>
<comment type="catalytic activity">
    <reaction evidence="9">
        <text>D-glucose(out) = D-glucose(in)</text>
        <dbReference type="Rhea" id="RHEA:60376"/>
        <dbReference type="ChEBI" id="CHEBI:4167"/>
    </reaction>
    <physiologicalReaction direction="left-to-right" evidence="9">
        <dbReference type="Rhea" id="RHEA:60377"/>
    </physiologicalReaction>
</comment>
<feature type="domain" description="Major facilitator superfamily (MFS) profile" evidence="17">
    <location>
        <begin position="16"/>
        <end position="514"/>
    </location>
</feature>
<keyword evidence="7 16" id="KW-0472">Membrane</keyword>
<comment type="subcellular location">
    <subcellularLocation>
        <location evidence="1">Membrane</location>
        <topology evidence="1">Multi-pass membrane protein</topology>
    </subcellularLocation>
</comment>
<dbReference type="Proteomes" id="UP000789595">
    <property type="component" value="Unassembled WGS sequence"/>
</dbReference>
<keyword evidence="6 16" id="KW-1133">Transmembrane helix</keyword>
<dbReference type="InterPro" id="IPR005828">
    <property type="entry name" value="MFS_sugar_transport-like"/>
</dbReference>
<dbReference type="PANTHER" id="PTHR48020">
    <property type="entry name" value="PROTON MYO-INOSITOL COTRANSPORTER"/>
    <property type="match status" value="1"/>
</dbReference>
<evidence type="ECO:0000256" key="2">
    <source>
        <dbReference type="ARBA" id="ARBA00010992"/>
    </source>
</evidence>
<feature type="transmembrane region" description="Helical" evidence="16">
    <location>
        <begin position="298"/>
        <end position="319"/>
    </location>
</feature>
<feature type="transmembrane region" description="Helical" evidence="16">
    <location>
        <begin position="141"/>
        <end position="166"/>
    </location>
</feature>
<dbReference type="EMBL" id="CAKKNE010000004">
    <property type="protein sequence ID" value="CAH0373798.1"/>
    <property type="molecule type" value="Genomic_DNA"/>
</dbReference>
<accession>A0A8J2SJ11</accession>
<evidence type="ECO:0000256" key="10">
    <source>
        <dbReference type="ARBA" id="ARBA00044656"/>
    </source>
</evidence>
<evidence type="ECO:0000256" key="15">
    <source>
        <dbReference type="RuleBase" id="RU003346"/>
    </source>
</evidence>
<evidence type="ECO:0000256" key="14">
    <source>
        <dbReference type="ARBA" id="ARBA00044780"/>
    </source>
</evidence>
<dbReference type="SUPFAM" id="SSF103473">
    <property type="entry name" value="MFS general substrate transporter"/>
    <property type="match status" value="1"/>
</dbReference>
<dbReference type="PRINTS" id="PR00171">
    <property type="entry name" value="SUGRTRNSPORT"/>
</dbReference>
<feature type="transmembrane region" description="Helical" evidence="16">
    <location>
        <begin position="261"/>
        <end position="286"/>
    </location>
</feature>
<comment type="catalytic activity">
    <reaction evidence="11">
        <text>D-mannose(out) = D-mannose(in)</text>
        <dbReference type="Rhea" id="RHEA:78391"/>
        <dbReference type="ChEBI" id="CHEBI:4208"/>
    </reaction>
    <physiologicalReaction direction="left-to-right" evidence="11">
        <dbReference type="Rhea" id="RHEA:78392"/>
    </physiologicalReaction>
</comment>
<dbReference type="PROSITE" id="PS00217">
    <property type="entry name" value="SUGAR_TRANSPORT_2"/>
    <property type="match status" value="1"/>
</dbReference>
<dbReference type="GO" id="GO:0022857">
    <property type="term" value="F:transmembrane transporter activity"/>
    <property type="evidence" value="ECO:0007669"/>
    <property type="project" value="InterPro"/>
</dbReference>
<evidence type="ECO:0000256" key="8">
    <source>
        <dbReference type="ARBA" id="ARBA00044637"/>
    </source>
</evidence>
<dbReference type="PANTHER" id="PTHR48020:SF12">
    <property type="entry name" value="PROTON MYO-INOSITOL COTRANSPORTER"/>
    <property type="match status" value="1"/>
</dbReference>
<comment type="subunit">
    <text evidence="3">Homodimer.</text>
</comment>